<dbReference type="Proteomes" id="UP000323000">
    <property type="component" value="Chromosome 1"/>
</dbReference>
<feature type="compositionally biased region" description="Basic residues" evidence="2">
    <location>
        <begin position="335"/>
        <end position="345"/>
    </location>
</feature>
<evidence type="ECO:0000256" key="1">
    <source>
        <dbReference type="PROSITE-ProRule" id="PRU00047"/>
    </source>
</evidence>
<dbReference type="AlphaFoldDB" id="A0A5C7IWT1"/>
<organism evidence="4 5">
    <name type="scientific">Acer yangbiense</name>
    <dbReference type="NCBI Taxonomy" id="1000413"/>
    <lineage>
        <taxon>Eukaryota</taxon>
        <taxon>Viridiplantae</taxon>
        <taxon>Streptophyta</taxon>
        <taxon>Embryophyta</taxon>
        <taxon>Tracheophyta</taxon>
        <taxon>Spermatophyta</taxon>
        <taxon>Magnoliopsida</taxon>
        <taxon>eudicotyledons</taxon>
        <taxon>Gunneridae</taxon>
        <taxon>Pentapetalae</taxon>
        <taxon>rosids</taxon>
        <taxon>malvids</taxon>
        <taxon>Sapindales</taxon>
        <taxon>Sapindaceae</taxon>
        <taxon>Hippocastanoideae</taxon>
        <taxon>Acereae</taxon>
        <taxon>Acer</taxon>
    </lineage>
</organism>
<dbReference type="GO" id="GO:0008270">
    <property type="term" value="F:zinc ion binding"/>
    <property type="evidence" value="ECO:0007669"/>
    <property type="project" value="UniProtKB-KW"/>
</dbReference>
<keyword evidence="5" id="KW-1185">Reference proteome</keyword>
<accession>A0A5C7IWT1</accession>
<dbReference type="PANTHER" id="PTHR31286">
    <property type="entry name" value="GLYCINE-RICH CELL WALL STRUCTURAL PROTEIN 1.8-LIKE"/>
    <property type="match status" value="1"/>
</dbReference>
<keyword evidence="1" id="KW-0479">Metal-binding</keyword>
<reference evidence="5" key="1">
    <citation type="journal article" date="2019" name="Gigascience">
        <title>De novo genome assembly of the endangered Acer yangbiense, a plant species with extremely small populations endemic to Yunnan Province, China.</title>
        <authorList>
            <person name="Yang J."/>
            <person name="Wariss H.M."/>
            <person name="Tao L."/>
            <person name="Zhang R."/>
            <person name="Yun Q."/>
            <person name="Hollingsworth P."/>
            <person name="Dao Z."/>
            <person name="Luo G."/>
            <person name="Guo H."/>
            <person name="Ma Y."/>
            <person name="Sun W."/>
        </authorList>
    </citation>
    <scope>NUCLEOTIDE SEQUENCE [LARGE SCALE GENOMIC DNA]</scope>
    <source>
        <strain evidence="5">cv. Malutang</strain>
    </source>
</reference>
<dbReference type="GO" id="GO:0003676">
    <property type="term" value="F:nucleic acid binding"/>
    <property type="evidence" value="ECO:0007669"/>
    <property type="project" value="InterPro"/>
</dbReference>
<dbReference type="PANTHER" id="PTHR31286:SF167">
    <property type="entry name" value="OS09G0268800 PROTEIN"/>
    <property type="match status" value="1"/>
</dbReference>
<protein>
    <recommendedName>
        <fullName evidence="3">CCHC-type domain-containing protein</fullName>
    </recommendedName>
</protein>
<dbReference type="InterPro" id="IPR040256">
    <property type="entry name" value="At4g02000-like"/>
</dbReference>
<sequence>MCSTEIEKLYQSLSLDEEDKTVLEMAEDFTMEGIKDIDRCLVGKVLSGKKDRNRVWQRGPWHFGNSLIALEKPVGSGNISKLGFNKADFWIQIHEVPIMCMNRRIARWLADQLGEVVEISSESRECWGKYMRVKVRIDIWKPLKRWLRFKPGATDEIIMVGLKYERLPDFCFACGRIGHGIKECLDEVARQEALDGSPTKYGSWLKAPIPEKGKSRLNSQTFLSVDSEKVAGAAKDLKKTIPLETLTTGKGYGPNWADEMVVDGPSIGLPGVSKELAQPQSDIDKSLPIVLNQNHKLSIPLPDTAAQSNQSSKESTLASLENVGKSSTSKPQQSPKKKVTRKWKRSAREGQIHQSTSLISSPIHRFLGVSQSIRKASKGKISSPSSSDKKSPRVKVVESIPQNMVEGHACKRKVVFESHEDKIKDLSGARIGLGIYGRRLKTIIEFWNGSICLVANQE</sequence>
<dbReference type="Pfam" id="PF14392">
    <property type="entry name" value="zf-CCHC_4"/>
    <property type="match status" value="1"/>
</dbReference>
<feature type="region of interest" description="Disordered" evidence="2">
    <location>
        <begin position="301"/>
        <end position="355"/>
    </location>
</feature>
<dbReference type="OrthoDB" id="1938170at2759"/>
<feature type="compositionally biased region" description="Polar residues" evidence="2">
    <location>
        <begin position="305"/>
        <end position="319"/>
    </location>
</feature>
<keyword evidence="1" id="KW-0862">Zinc</keyword>
<evidence type="ECO:0000259" key="3">
    <source>
        <dbReference type="PROSITE" id="PS50158"/>
    </source>
</evidence>
<name>A0A5C7IWT1_9ROSI</name>
<gene>
    <name evidence="4" type="ORF">EZV62_002128</name>
</gene>
<dbReference type="EMBL" id="VAHF01000001">
    <property type="protein sequence ID" value="TXG73549.1"/>
    <property type="molecule type" value="Genomic_DNA"/>
</dbReference>
<dbReference type="InterPro" id="IPR001878">
    <property type="entry name" value="Znf_CCHC"/>
</dbReference>
<feature type="domain" description="CCHC-type" evidence="3">
    <location>
        <begin position="171"/>
        <end position="184"/>
    </location>
</feature>
<proteinExistence type="predicted"/>
<keyword evidence="1" id="KW-0863">Zinc-finger</keyword>
<feature type="compositionally biased region" description="Low complexity" evidence="2">
    <location>
        <begin position="325"/>
        <end position="334"/>
    </location>
</feature>
<evidence type="ECO:0000256" key="2">
    <source>
        <dbReference type="SAM" id="MobiDB-lite"/>
    </source>
</evidence>
<evidence type="ECO:0000313" key="5">
    <source>
        <dbReference type="Proteomes" id="UP000323000"/>
    </source>
</evidence>
<dbReference type="PROSITE" id="PS50158">
    <property type="entry name" value="ZF_CCHC"/>
    <property type="match status" value="1"/>
</dbReference>
<evidence type="ECO:0000313" key="4">
    <source>
        <dbReference type="EMBL" id="TXG73549.1"/>
    </source>
</evidence>
<comment type="caution">
    <text evidence="4">The sequence shown here is derived from an EMBL/GenBank/DDBJ whole genome shotgun (WGS) entry which is preliminary data.</text>
</comment>
<dbReference type="InterPro" id="IPR025836">
    <property type="entry name" value="Zn_knuckle_CX2CX4HX4C"/>
</dbReference>